<sequence length="207" mass="22766">MSTESRFWDRLAERYSRQPVADEAAYQHKLRITRGFLKPDMQLLEFGCGTGSTALVHATHVAHIRAIDFSEKMVAIARGKAAEAGIANVTFEQADIASLDVPDATYDMVLGLSILHLLHDKQAVIDKVARMLKPGGLFISSTACLGDTMAVFKYLAPLGKALRLLPQLDVMTTAELRRGMEQGGFVIDQLWQPKRGAAVFIVARKPD</sequence>
<dbReference type="InterPro" id="IPR029063">
    <property type="entry name" value="SAM-dependent_MTases_sf"/>
</dbReference>
<proteinExistence type="predicted"/>
<dbReference type="AlphaFoldDB" id="A0A5B9DKT1"/>
<dbReference type="RefSeq" id="WP_147655397.1">
    <property type="nucleotide sequence ID" value="NZ_BMFM01000001.1"/>
</dbReference>
<dbReference type="CDD" id="cd02440">
    <property type="entry name" value="AdoMet_MTases"/>
    <property type="match status" value="1"/>
</dbReference>
<dbReference type="InterPro" id="IPR025714">
    <property type="entry name" value="Methyltranfer_dom"/>
</dbReference>
<dbReference type="OrthoDB" id="5642573at2"/>
<protein>
    <submittedName>
        <fullName evidence="2">Class I SAM-dependent methyltransferase</fullName>
    </submittedName>
</protein>
<dbReference type="Proteomes" id="UP000321062">
    <property type="component" value="Chromosome"/>
</dbReference>
<accession>A0A5B9DKT1</accession>
<feature type="domain" description="Methyltransferase" evidence="1">
    <location>
        <begin position="38"/>
        <end position="144"/>
    </location>
</feature>
<dbReference type="Pfam" id="PF13847">
    <property type="entry name" value="Methyltransf_31"/>
    <property type="match status" value="1"/>
</dbReference>
<evidence type="ECO:0000259" key="1">
    <source>
        <dbReference type="Pfam" id="PF13847"/>
    </source>
</evidence>
<dbReference type="KEGG" id="yti:FNA67_06025"/>
<dbReference type="SUPFAM" id="SSF53335">
    <property type="entry name" value="S-adenosyl-L-methionine-dependent methyltransferases"/>
    <property type="match status" value="1"/>
</dbReference>
<reference evidence="2 3" key="1">
    <citation type="journal article" date="2015" name="Int. J. Syst. Evol. Microbiol.">
        <title>Youhaiella tibetensis gen. nov., sp. nov., isolated from subsurface sediment.</title>
        <authorList>
            <person name="Wang Y.X."/>
            <person name="Huang F.Q."/>
            <person name="Nogi Y."/>
            <person name="Pang S.J."/>
            <person name="Wang P.K."/>
            <person name="Lv J."/>
        </authorList>
    </citation>
    <scope>NUCLEOTIDE SEQUENCE [LARGE SCALE GENOMIC DNA]</scope>
    <source>
        <strain evidence="3">fig4</strain>
    </source>
</reference>
<dbReference type="PANTHER" id="PTHR43861:SF1">
    <property type="entry name" value="TRANS-ACONITATE 2-METHYLTRANSFERASE"/>
    <property type="match status" value="1"/>
</dbReference>
<dbReference type="PANTHER" id="PTHR43861">
    <property type="entry name" value="TRANS-ACONITATE 2-METHYLTRANSFERASE-RELATED"/>
    <property type="match status" value="1"/>
</dbReference>
<dbReference type="GO" id="GO:0032259">
    <property type="term" value="P:methylation"/>
    <property type="evidence" value="ECO:0007669"/>
    <property type="project" value="UniProtKB-KW"/>
</dbReference>
<dbReference type="GO" id="GO:0008168">
    <property type="term" value="F:methyltransferase activity"/>
    <property type="evidence" value="ECO:0007669"/>
    <property type="project" value="UniProtKB-KW"/>
</dbReference>
<keyword evidence="2" id="KW-0489">Methyltransferase</keyword>
<keyword evidence="3" id="KW-1185">Reference proteome</keyword>
<dbReference type="Gene3D" id="3.40.50.150">
    <property type="entry name" value="Vaccinia Virus protein VP39"/>
    <property type="match status" value="1"/>
</dbReference>
<evidence type="ECO:0000313" key="2">
    <source>
        <dbReference type="EMBL" id="QEE19757.1"/>
    </source>
</evidence>
<name>A0A5B9DKT1_9HYPH</name>
<dbReference type="EMBL" id="CP041690">
    <property type="protein sequence ID" value="QEE19757.1"/>
    <property type="molecule type" value="Genomic_DNA"/>
</dbReference>
<evidence type="ECO:0000313" key="3">
    <source>
        <dbReference type="Proteomes" id="UP000321062"/>
    </source>
</evidence>
<organism evidence="2 3">
    <name type="scientific">Paradevosia tibetensis</name>
    <dbReference type="NCBI Taxonomy" id="1447062"/>
    <lineage>
        <taxon>Bacteria</taxon>
        <taxon>Pseudomonadati</taxon>
        <taxon>Pseudomonadota</taxon>
        <taxon>Alphaproteobacteria</taxon>
        <taxon>Hyphomicrobiales</taxon>
        <taxon>Devosiaceae</taxon>
        <taxon>Paradevosia</taxon>
    </lineage>
</organism>
<keyword evidence="2" id="KW-0808">Transferase</keyword>
<gene>
    <name evidence="2" type="ORF">FNA67_06025</name>
</gene>